<feature type="transmembrane region" description="Helical" evidence="11">
    <location>
        <begin position="147"/>
        <end position="164"/>
    </location>
</feature>
<dbReference type="PANTHER" id="PTHR32196:SF32">
    <property type="entry name" value="XYLOSE TRANSPORT SYSTEM PERMEASE PROTEIN XYLH"/>
    <property type="match status" value="1"/>
</dbReference>
<keyword evidence="2" id="KW-0813">Transport</keyword>
<feature type="transmembrane region" description="Helical" evidence="11">
    <location>
        <begin position="171"/>
        <end position="197"/>
    </location>
</feature>
<feature type="transmembrane region" description="Helical" evidence="11">
    <location>
        <begin position="91"/>
        <end position="110"/>
    </location>
</feature>
<keyword evidence="6 11" id="KW-0812">Transmembrane</keyword>
<keyword evidence="5" id="KW-0762">Sugar transport</keyword>
<feature type="transmembrane region" description="Helical" evidence="11">
    <location>
        <begin position="446"/>
        <end position="463"/>
    </location>
</feature>
<dbReference type="CDD" id="cd06579">
    <property type="entry name" value="TM_PBP1_transp_AraH_like"/>
    <property type="match status" value="1"/>
</dbReference>
<evidence type="ECO:0000256" key="1">
    <source>
        <dbReference type="ARBA" id="ARBA00004651"/>
    </source>
</evidence>
<evidence type="ECO:0000256" key="3">
    <source>
        <dbReference type="ARBA" id="ARBA00022475"/>
    </source>
</evidence>
<comment type="subcellular location">
    <subcellularLocation>
        <location evidence="1">Cell membrane</location>
        <topology evidence="1">Multi-pass membrane protein</topology>
    </subcellularLocation>
</comment>
<dbReference type="Proteomes" id="UP001240643">
    <property type="component" value="Unassembled WGS sequence"/>
</dbReference>
<evidence type="ECO:0000313" key="12">
    <source>
        <dbReference type="EMBL" id="MDQ0513655.1"/>
    </source>
</evidence>
<dbReference type="EMBL" id="JAUSWO010000001">
    <property type="protein sequence ID" value="MDQ0513655.1"/>
    <property type="molecule type" value="Genomic_DNA"/>
</dbReference>
<comment type="caution">
    <text evidence="12">The sequence shown here is derived from an EMBL/GenBank/DDBJ whole genome shotgun (WGS) entry which is preliminary data.</text>
</comment>
<evidence type="ECO:0000256" key="4">
    <source>
        <dbReference type="ARBA" id="ARBA00022519"/>
    </source>
</evidence>
<evidence type="ECO:0000256" key="11">
    <source>
        <dbReference type="SAM" id="Phobius"/>
    </source>
</evidence>
<feature type="transmembrane region" description="Helical" evidence="11">
    <location>
        <begin position="320"/>
        <end position="343"/>
    </location>
</feature>
<keyword evidence="7 11" id="KW-1133">Transmembrane helix</keyword>
<evidence type="ECO:0000256" key="6">
    <source>
        <dbReference type="ARBA" id="ARBA00022692"/>
    </source>
</evidence>
<dbReference type="InterPro" id="IPR001851">
    <property type="entry name" value="ABC_transp_permease"/>
</dbReference>
<evidence type="ECO:0000313" key="13">
    <source>
        <dbReference type="Proteomes" id="UP001240643"/>
    </source>
</evidence>
<protein>
    <recommendedName>
        <fullName evidence="10">Xylose transport system permease protein XylH</fullName>
    </recommendedName>
</protein>
<evidence type="ECO:0000256" key="9">
    <source>
        <dbReference type="ARBA" id="ARBA00035611"/>
    </source>
</evidence>
<evidence type="ECO:0000256" key="10">
    <source>
        <dbReference type="ARBA" id="ARBA00035686"/>
    </source>
</evidence>
<reference evidence="12" key="1">
    <citation type="submission" date="2023-07" db="EMBL/GenBank/DDBJ databases">
        <title>Genomic Encyclopedia of Type Strains, Phase IV (KMG-IV): sequencing the most valuable type-strain genomes for metagenomic binning, comparative biology and taxonomic classification.</title>
        <authorList>
            <person name="Goeker M."/>
        </authorList>
    </citation>
    <scope>NUCLEOTIDE SEQUENCE [LARGE SCALE GENOMIC DNA]</scope>
    <source>
        <strain evidence="12">DSM 21204</strain>
    </source>
</reference>
<keyword evidence="13" id="KW-1185">Reference proteome</keyword>
<gene>
    <name evidence="12" type="ORF">J2Z62_000093</name>
</gene>
<dbReference type="PANTHER" id="PTHR32196">
    <property type="entry name" value="ABC TRANSPORTER PERMEASE PROTEIN YPHD-RELATED-RELATED"/>
    <property type="match status" value="1"/>
</dbReference>
<keyword evidence="8 11" id="KW-0472">Membrane</keyword>
<comment type="function">
    <text evidence="9">Part of the binding-protein-dependent transport system for D-xylose. Probably responsible for the translocation of the substrate across the membrane.</text>
</comment>
<feature type="transmembrane region" description="Helical" evidence="11">
    <location>
        <begin position="251"/>
        <end position="271"/>
    </location>
</feature>
<sequence>MNIENTKKFEESTKTSQGFLGRTSTQIINLGNRINLFLTTSQHQFHKSVDRMMRPVREKTAQVFKPVLDWKHQVLDTNPVYLGVTKNLNKYSMFYIGLLILIIFIATTRGDIVRPNIFNNILLGRYTYLFFLGFGMLFVIVSGNIDLSIGSLMGLLATVAGLLLTRSYNPVLTVAIIFLLGIFIGWFQGFLIGYLRIPSFIVTLGGMLLYAGLQKYILNTESDSNSFNIASIESFRNAIENSIPDYTIRGFHLVSIILFIIISVVMVATSLRSRIKKVKYGLLVPKLWVFILTNSLKVLGALIIGLLISFSDAGLRWKTIYLLIGFVLFIFVSTKTVFGRNVFSIGGNRKSAELSGINARKTTTQVFILMGFLTAIAAIMNLANNSSAVGDTGVGEELNTIASVFIGGASAYGGVGTISNTFLGAFILSVIDSGFNILSVNVNLRYVIKGAILVLAVAYDVIFGKRK</sequence>
<name>A0ABU0LY93_9BACT</name>
<feature type="transmembrane region" description="Helical" evidence="11">
    <location>
        <begin position="283"/>
        <end position="308"/>
    </location>
</feature>
<evidence type="ECO:0000256" key="7">
    <source>
        <dbReference type="ARBA" id="ARBA00022989"/>
    </source>
</evidence>
<feature type="transmembrane region" description="Helical" evidence="11">
    <location>
        <begin position="122"/>
        <end position="141"/>
    </location>
</feature>
<keyword evidence="4" id="KW-0997">Cell inner membrane</keyword>
<evidence type="ECO:0000256" key="5">
    <source>
        <dbReference type="ARBA" id="ARBA00022597"/>
    </source>
</evidence>
<accession>A0ABU0LY93</accession>
<feature type="transmembrane region" description="Helical" evidence="11">
    <location>
        <begin position="364"/>
        <end position="383"/>
    </location>
</feature>
<organism evidence="12 13">
    <name type="scientific">Mycoplasmoides fastidiosum</name>
    <dbReference type="NCBI Taxonomy" id="92758"/>
    <lineage>
        <taxon>Bacteria</taxon>
        <taxon>Bacillati</taxon>
        <taxon>Mycoplasmatota</taxon>
        <taxon>Mycoplasmoidales</taxon>
        <taxon>Mycoplasmoidaceae</taxon>
        <taxon>Mycoplasmoides</taxon>
    </lineage>
</organism>
<dbReference type="Pfam" id="PF02653">
    <property type="entry name" value="BPD_transp_2"/>
    <property type="match status" value="1"/>
</dbReference>
<evidence type="ECO:0000256" key="2">
    <source>
        <dbReference type="ARBA" id="ARBA00022448"/>
    </source>
</evidence>
<evidence type="ECO:0000256" key="8">
    <source>
        <dbReference type="ARBA" id="ARBA00023136"/>
    </source>
</evidence>
<keyword evidence="3" id="KW-1003">Cell membrane</keyword>
<proteinExistence type="predicted"/>
<dbReference type="RefSeq" id="WP_256547650.1">
    <property type="nucleotide sequence ID" value="NZ_CP101809.1"/>
</dbReference>